<protein>
    <submittedName>
        <fullName evidence="1">Uncharacterized protein</fullName>
    </submittedName>
</protein>
<dbReference type="AlphaFoldDB" id="C6TMJ5"/>
<dbReference type="EMBL" id="BT098949">
    <property type="protein sequence ID" value="ACU24137.1"/>
    <property type="molecule type" value="mRNA"/>
</dbReference>
<accession>C6TMJ5</accession>
<proteinExistence type="evidence at transcript level"/>
<reference evidence="1" key="1">
    <citation type="submission" date="2009-08" db="EMBL/GenBank/DDBJ databases">
        <authorList>
            <person name="Cheung F."/>
            <person name="Xiao Y."/>
            <person name="Chan A."/>
            <person name="Moskal W."/>
            <person name="Town C.D."/>
        </authorList>
    </citation>
    <scope>NUCLEOTIDE SEQUENCE</scope>
</reference>
<sequence length="69" mass="8103">MCNPIFRYLPLYVQLQINQYNNEDKLKGKMMRIPCPFWSCFFMFDSPSGPASFQRAYPNLSMWVKAGLA</sequence>
<evidence type="ECO:0000313" key="1">
    <source>
        <dbReference type="EMBL" id="ACU24137.1"/>
    </source>
</evidence>
<organism evidence="1">
    <name type="scientific">Glycine max</name>
    <name type="common">Soybean</name>
    <name type="synonym">Glycine hispida</name>
    <dbReference type="NCBI Taxonomy" id="3847"/>
    <lineage>
        <taxon>Eukaryota</taxon>
        <taxon>Viridiplantae</taxon>
        <taxon>Streptophyta</taxon>
        <taxon>Embryophyta</taxon>
        <taxon>Tracheophyta</taxon>
        <taxon>Spermatophyta</taxon>
        <taxon>Magnoliopsida</taxon>
        <taxon>eudicotyledons</taxon>
        <taxon>Gunneridae</taxon>
        <taxon>Pentapetalae</taxon>
        <taxon>rosids</taxon>
        <taxon>fabids</taxon>
        <taxon>Fabales</taxon>
        <taxon>Fabaceae</taxon>
        <taxon>Papilionoideae</taxon>
        <taxon>50 kb inversion clade</taxon>
        <taxon>NPAAA clade</taxon>
        <taxon>indigoferoid/millettioid clade</taxon>
        <taxon>Phaseoleae</taxon>
        <taxon>Glycine</taxon>
        <taxon>Glycine subgen. Soja</taxon>
    </lineage>
</organism>
<name>C6TMJ5_SOYBN</name>